<keyword evidence="4" id="KW-0479">Metal-binding</keyword>
<reference evidence="13 14" key="1">
    <citation type="submission" date="2012-05" db="EMBL/GenBank/DDBJ databases">
        <title>Recombination and specialization in a pathogen metapopulation.</title>
        <authorList>
            <person name="Gardiner A."/>
            <person name="Kemen E."/>
            <person name="Schultz-Larsen T."/>
            <person name="MacLean D."/>
            <person name="Van Oosterhout C."/>
            <person name="Jones J.D.G."/>
        </authorList>
    </citation>
    <scope>NUCLEOTIDE SEQUENCE [LARGE SCALE GENOMIC DNA]</scope>
    <source>
        <strain evidence="13 14">Ac Nc2</strain>
    </source>
</reference>
<dbReference type="InterPro" id="IPR000306">
    <property type="entry name" value="Znf_FYVE"/>
</dbReference>
<keyword evidence="5 8" id="KW-0863">Zinc-finger</keyword>
<protein>
    <recommendedName>
        <fullName evidence="2">1-phosphatidylinositol 4-kinase</fullName>
        <ecNumber evidence="2">2.7.1.67</ecNumber>
    </recommendedName>
</protein>
<evidence type="ECO:0000256" key="2">
    <source>
        <dbReference type="ARBA" id="ARBA00012169"/>
    </source>
</evidence>
<dbReference type="GO" id="GO:0004430">
    <property type="term" value="F:1-phosphatidylinositol 4-kinase activity"/>
    <property type="evidence" value="ECO:0007669"/>
    <property type="project" value="UniProtKB-EC"/>
</dbReference>
<evidence type="ECO:0000313" key="14">
    <source>
        <dbReference type="Proteomes" id="UP000053237"/>
    </source>
</evidence>
<dbReference type="PANTHER" id="PTHR10048">
    <property type="entry name" value="PHOSPHATIDYLINOSITOL KINASE"/>
    <property type="match status" value="1"/>
</dbReference>
<feature type="domain" description="DEP" evidence="11">
    <location>
        <begin position="874"/>
        <end position="949"/>
    </location>
</feature>
<dbReference type="Gene3D" id="1.10.10.10">
    <property type="entry name" value="Winged helix-like DNA-binding domain superfamily/Winged helix DNA-binding domain"/>
    <property type="match status" value="1"/>
</dbReference>
<dbReference type="SMART" id="SM00064">
    <property type="entry name" value="FYVE"/>
    <property type="match status" value="1"/>
</dbReference>
<feature type="region of interest" description="Disordered" evidence="9">
    <location>
        <begin position="909"/>
        <end position="933"/>
    </location>
</feature>
<evidence type="ECO:0000256" key="6">
    <source>
        <dbReference type="ARBA" id="ARBA00022777"/>
    </source>
</evidence>
<dbReference type="PROSITE" id="PS00915">
    <property type="entry name" value="PI3_4_KINASE_1"/>
    <property type="match status" value="1"/>
</dbReference>
<evidence type="ECO:0000256" key="7">
    <source>
        <dbReference type="ARBA" id="ARBA00022833"/>
    </source>
</evidence>
<proteinExistence type="predicted"/>
<keyword evidence="7" id="KW-0862">Zinc</keyword>
<keyword evidence="14" id="KW-1185">Reference proteome</keyword>
<dbReference type="InterPro" id="IPR000591">
    <property type="entry name" value="DEP_dom"/>
</dbReference>
<feature type="region of interest" description="Disordered" evidence="9">
    <location>
        <begin position="723"/>
        <end position="777"/>
    </location>
</feature>
<dbReference type="InterPro" id="IPR013083">
    <property type="entry name" value="Znf_RING/FYVE/PHD"/>
</dbReference>
<evidence type="ECO:0000259" key="10">
    <source>
        <dbReference type="PROSITE" id="PS50178"/>
    </source>
</evidence>
<evidence type="ECO:0000256" key="1">
    <source>
        <dbReference type="ARBA" id="ARBA00001686"/>
    </source>
</evidence>
<dbReference type="InterPro" id="IPR011009">
    <property type="entry name" value="Kinase-like_dom_sf"/>
</dbReference>
<dbReference type="InterPro" id="IPR036388">
    <property type="entry name" value="WH-like_DNA-bd_sf"/>
</dbReference>
<evidence type="ECO:0000313" key="13">
    <source>
        <dbReference type="EMBL" id="CCI39963.1"/>
    </source>
</evidence>
<dbReference type="EMBL" id="CAIX01000004">
    <property type="protein sequence ID" value="CCI39963.1"/>
    <property type="molecule type" value="Genomic_DNA"/>
</dbReference>
<dbReference type="CDD" id="cd05168">
    <property type="entry name" value="PI4Kc_III_beta"/>
    <property type="match status" value="1"/>
</dbReference>
<dbReference type="CDD" id="cd00821">
    <property type="entry name" value="PH"/>
    <property type="match status" value="1"/>
</dbReference>
<dbReference type="SUPFAM" id="SSF50729">
    <property type="entry name" value="PH domain-like"/>
    <property type="match status" value="1"/>
</dbReference>
<dbReference type="GO" id="GO:0005737">
    <property type="term" value="C:cytoplasm"/>
    <property type="evidence" value="ECO:0007669"/>
    <property type="project" value="TreeGrafter"/>
</dbReference>
<dbReference type="InterPro" id="IPR011011">
    <property type="entry name" value="Znf_FYVE_PHD"/>
</dbReference>
<dbReference type="STRING" id="65357.A0A024G0A2"/>
<dbReference type="EC" id="2.7.1.67" evidence="2"/>
<accession>A0A024G0A2</accession>
<name>A0A024G0A2_9STRA</name>
<dbReference type="Gene3D" id="3.30.40.10">
    <property type="entry name" value="Zinc/RING finger domain, C3HC4 (zinc finger)"/>
    <property type="match status" value="1"/>
</dbReference>
<dbReference type="PROSITE" id="PS00916">
    <property type="entry name" value="PI3_4_KINASE_2"/>
    <property type="match status" value="1"/>
</dbReference>
<dbReference type="InParanoid" id="A0A024G0A2"/>
<dbReference type="InterPro" id="IPR018936">
    <property type="entry name" value="PI3/4_kinase_CS"/>
</dbReference>
<dbReference type="InterPro" id="IPR057754">
    <property type="entry name" value="PI4-kinase_beta/PIK1_cat"/>
</dbReference>
<dbReference type="Gene3D" id="1.10.1070.11">
    <property type="entry name" value="Phosphatidylinositol 3-/4-kinase, catalytic domain"/>
    <property type="match status" value="1"/>
</dbReference>
<gene>
    <name evidence="13" type="ORF">BN9_007470</name>
</gene>
<dbReference type="Pfam" id="PF00454">
    <property type="entry name" value="PI3_PI4_kinase"/>
    <property type="match status" value="1"/>
</dbReference>
<organism evidence="13 14">
    <name type="scientific">Albugo candida</name>
    <dbReference type="NCBI Taxonomy" id="65357"/>
    <lineage>
        <taxon>Eukaryota</taxon>
        <taxon>Sar</taxon>
        <taxon>Stramenopiles</taxon>
        <taxon>Oomycota</taxon>
        <taxon>Peronosporomycetes</taxon>
        <taxon>Albuginales</taxon>
        <taxon>Albuginaceae</taxon>
        <taxon>Albugo</taxon>
    </lineage>
</organism>
<dbReference type="InterPro" id="IPR015433">
    <property type="entry name" value="PI3/4_kinase"/>
</dbReference>
<comment type="caution">
    <text evidence="13">The sequence shown here is derived from an EMBL/GenBank/DDBJ whole genome shotgun (WGS) entry which is preliminary data.</text>
</comment>
<dbReference type="GO" id="GO:0048015">
    <property type="term" value="P:phosphatidylinositol-mediated signaling"/>
    <property type="evidence" value="ECO:0007669"/>
    <property type="project" value="TreeGrafter"/>
</dbReference>
<keyword evidence="3" id="KW-0808">Transferase</keyword>
<feature type="domain" description="PI3K/PI4K catalytic" evidence="12">
    <location>
        <begin position="1144"/>
        <end position="1420"/>
    </location>
</feature>
<comment type="catalytic activity">
    <reaction evidence="1">
        <text>a 1,2-diacyl-sn-glycero-3-phospho-(1D-myo-inositol) + ATP = a 1,2-diacyl-sn-glycero-3-phospho-(1D-myo-inositol 4-phosphate) + ADP + H(+)</text>
        <dbReference type="Rhea" id="RHEA:19877"/>
        <dbReference type="ChEBI" id="CHEBI:15378"/>
        <dbReference type="ChEBI" id="CHEBI:30616"/>
        <dbReference type="ChEBI" id="CHEBI:57880"/>
        <dbReference type="ChEBI" id="CHEBI:58178"/>
        <dbReference type="ChEBI" id="CHEBI:456216"/>
        <dbReference type="EC" id="2.7.1.67"/>
    </reaction>
</comment>
<dbReference type="SUPFAM" id="SSF56112">
    <property type="entry name" value="Protein kinase-like (PK-like)"/>
    <property type="match status" value="1"/>
</dbReference>
<dbReference type="SUPFAM" id="SSF57903">
    <property type="entry name" value="FYVE/PHD zinc finger"/>
    <property type="match status" value="1"/>
</dbReference>
<dbReference type="InterPro" id="IPR036940">
    <property type="entry name" value="PI3/4_kinase_cat_sf"/>
</dbReference>
<dbReference type="GO" id="GO:0046854">
    <property type="term" value="P:phosphatidylinositol phosphate biosynthetic process"/>
    <property type="evidence" value="ECO:0007669"/>
    <property type="project" value="InterPro"/>
</dbReference>
<dbReference type="PANTHER" id="PTHR10048:SF22">
    <property type="entry name" value="PHOSPHATIDYLINOSITOL 4-KINASE BETA"/>
    <property type="match status" value="1"/>
</dbReference>
<dbReference type="InterPro" id="IPR000403">
    <property type="entry name" value="PI3/4_kinase_cat_dom"/>
</dbReference>
<evidence type="ECO:0000256" key="9">
    <source>
        <dbReference type="SAM" id="MobiDB-lite"/>
    </source>
</evidence>
<evidence type="ECO:0000256" key="5">
    <source>
        <dbReference type="ARBA" id="ARBA00022771"/>
    </source>
</evidence>
<dbReference type="OrthoDB" id="10264149at2759"/>
<feature type="domain" description="FYVE-type" evidence="10">
    <location>
        <begin position="204"/>
        <end position="258"/>
    </location>
</feature>
<dbReference type="PROSITE" id="PS50186">
    <property type="entry name" value="DEP"/>
    <property type="match status" value="1"/>
</dbReference>
<feature type="region of interest" description="Disordered" evidence="9">
    <location>
        <begin position="1000"/>
        <end position="1019"/>
    </location>
</feature>
<dbReference type="Proteomes" id="UP000053237">
    <property type="component" value="Unassembled WGS sequence"/>
</dbReference>
<dbReference type="FunFam" id="1.10.1070.11:FF:000016">
    <property type="entry name" value="PIK1p Phosphatidylinositol 4-kinase"/>
    <property type="match status" value="1"/>
</dbReference>
<feature type="compositionally biased region" description="Polar residues" evidence="9">
    <location>
        <begin position="751"/>
        <end position="760"/>
    </location>
</feature>
<dbReference type="InterPro" id="IPR017455">
    <property type="entry name" value="Znf_FYVE-rel"/>
</dbReference>
<dbReference type="PROSITE" id="PS50178">
    <property type="entry name" value="ZF_FYVE"/>
    <property type="match status" value="1"/>
</dbReference>
<dbReference type="PROSITE" id="PS50290">
    <property type="entry name" value="PI3_4_KINASE_3"/>
    <property type="match status" value="1"/>
</dbReference>
<dbReference type="Pfam" id="PF01363">
    <property type="entry name" value="FYVE"/>
    <property type="match status" value="1"/>
</dbReference>
<dbReference type="SMART" id="SM00146">
    <property type="entry name" value="PI3Kc"/>
    <property type="match status" value="1"/>
</dbReference>
<dbReference type="GO" id="GO:0008270">
    <property type="term" value="F:zinc ion binding"/>
    <property type="evidence" value="ECO:0007669"/>
    <property type="project" value="UniProtKB-KW"/>
</dbReference>
<evidence type="ECO:0000259" key="11">
    <source>
        <dbReference type="PROSITE" id="PS50186"/>
    </source>
</evidence>
<sequence>MASTPNTPIEYPSSDDCDTESMAPFSYKTEIDGTGIKGFLYMREDGLTYHRMKRYFCRCIGLIFFRYLSSDDDTCSFEMLESASLSAEIEDVQTWDGNGLLHTYHNAFKLSFRHGSVYNIDAMLPEEKKMWIQYIERALRGSQTCFQVWQMLVQHSLNKKWNSVMLITSLSGLSICQKSMLEDLKIATEAPKFENQTSCSHPNCGVKFDGKTSTKRQHHCRNCGQTVCSYHSQRFISLLHYSKSKAVRTCTRCFRVQRFILSVAITLQGICQLHRIQEDATESHQVIEVQYAEAIPVSASLRDEIKRIRLQTQEAGFGISDAIQLLHLHRHGADEAYAIVSNVLLQLSHENMADFEFFLPQVFHMWLTLNDIQNTIKAALLMQVIAYAVYRHIRLATCLYWLTRAAIDDSCGWGYDQSEHFVPEFLFRRFCACKILLINLEMQIQQDWTFQPDNDLPASPLQTLMLQSLFARLRILLEPITRSRSDEADMSLVSSVGPMCEALRLAILPPMYQKALDLEVFRYRLPQTREEVQHLFPSVYAQMISESVTEKSTYAIFKNQIDFVSQLCNLTEKLRHLPISERRLHLPAGLENLVLNRHSFYPLGTCGNSLQRFLSVATQEGAVFTTKARAPTLIFFEVEAVDKTDYEESSDLATLNWSRRILNDAVSKGFSKSESPSWSGNHTISGMANLQTSFGYDRESFAACAVACAASSELARQVATQLSGADGDSECATPIGSRKRSSTLHEAVRSGKSSRGSLPNSARVRPGSESVIEKTHSRHEITTEDLFDSPAAIRRINREDERFSSFLSDIGRTSSGQQSDAISQIEMERESGSKMLSRFELYTDTQLASIAYNMAYDIFQERENCEFNFGQDLALNGKEVLSWMIANEIVRDEEDATWLGEELVRSGALEPIQRQEEESEDLSIRPPKLPERKTCGFEPSTQKAYRLGLLALQTTPRFTPNTAESKKAPFTRAKGNKKLTLSDFTGADVFGSHQTINAASSSRQYRERDTTEKSFFSQKGPNRKVESACEIASAAMNANTPATDNACFTELTQENGNFDEEESSTVPQGVCDVFDIDGTMAAMQSIREAVERIVIPNATETEKAGLSRDIQILSDQLDLIVNHFSKNRPKLTKAADSTFGESFEEMRERIRLESQRYGVLKAREGDDTSWDLVGLIVKSNDDLRQEKFCLQLIRQFQDIFDHAELPLRLVPYGIMVTSASTGMIEYLKNSTSLDALKKRQGYTNLGDHFVRMYGERESGKFRIAMANFVRSLAAYCLVCYLLQIKDRHNGNIMLDSQGFIIHIDYGFILGIAPGGKFSLETAPFKLPQEMIDAMGGTQSEYFKAFVILMIQGFLALRQHADTILMMIAVMAHDSSYPCFLSQHPRDVLCRTERLFKLELNQQQVIKHVLHIVRKSQNSYRTWQYDVFQKITNGIHP</sequence>
<evidence type="ECO:0000256" key="3">
    <source>
        <dbReference type="ARBA" id="ARBA00022679"/>
    </source>
</evidence>
<dbReference type="CDD" id="cd15760">
    <property type="entry name" value="FYVE_scVPS27p_like"/>
    <property type="match status" value="1"/>
</dbReference>
<feature type="region of interest" description="Disordered" evidence="9">
    <location>
        <begin position="1"/>
        <end position="20"/>
    </location>
</feature>
<evidence type="ECO:0000256" key="8">
    <source>
        <dbReference type="PROSITE-ProRule" id="PRU00091"/>
    </source>
</evidence>
<dbReference type="GO" id="GO:0016020">
    <property type="term" value="C:membrane"/>
    <property type="evidence" value="ECO:0007669"/>
    <property type="project" value="TreeGrafter"/>
</dbReference>
<evidence type="ECO:0000256" key="4">
    <source>
        <dbReference type="ARBA" id="ARBA00022723"/>
    </source>
</evidence>
<evidence type="ECO:0000259" key="12">
    <source>
        <dbReference type="PROSITE" id="PS50290"/>
    </source>
</evidence>
<dbReference type="Gene3D" id="3.30.1010.10">
    <property type="entry name" value="Phosphatidylinositol 3-kinase Catalytic Subunit, Chain A, domain 4"/>
    <property type="match status" value="1"/>
</dbReference>
<keyword evidence="6" id="KW-0418">Kinase</keyword>